<dbReference type="PROSITE" id="PS50887">
    <property type="entry name" value="GGDEF"/>
    <property type="match status" value="1"/>
</dbReference>
<evidence type="ECO:0000313" key="6">
    <source>
        <dbReference type="EMBL" id="RYB05924.1"/>
    </source>
</evidence>
<dbReference type="CDD" id="cd01949">
    <property type="entry name" value="GGDEF"/>
    <property type="match status" value="1"/>
</dbReference>
<dbReference type="GO" id="GO:1902201">
    <property type="term" value="P:negative regulation of bacterial-type flagellum-dependent cell motility"/>
    <property type="evidence" value="ECO:0007669"/>
    <property type="project" value="TreeGrafter"/>
</dbReference>
<sequence>MTALDFHTLGVASICSRLAFVSVFLVTLLRQPKETYFAVWAGALVCSLIASVLMLGSPSAVPLRVGLGTIVYTLYGSSLALSWCGLRIFHERSIAVRAMAGLSLCPGLLYGLLLHLKFSVAWALSGELVIMAFTAGLCVFEILKPTSQMRLWTQYLVAFGFCLYATAFVASIGLAHVAGERLASPESAVYAMLFDQWCGVLIQVGYLAMVGERANARVAGLAATDPLTGLANRRGLFAAVARRAGPPCGAILLIDIDHFKSINDTYGHDGGDAVLAGFPARLRGIMRQDDVMARWGGEEFLALLDRADVDTAVDIAERLCLAVSGSPFVLGGADVTVTASIGVSVVAEGDARIDAALARADTALYAAKRNGRNQVRVGWLPVPRKPGSDTPPGVPAARDGEAVETAAASILWHPT</sequence>
<dbReference type="InterPro" id="IPR050469">
    <property type="entry name" value="Diguanylate_Cyclase"/>
</dbReference>
<dbReference type="AlphaFoldDB" id="A0A4Q2RDM6"/>
<dbReference type="NCBIfam" id="TIGR00254">
    <property type="entry name" value="GGDEF"/>
    <property type="match status" value="1"/>
</dbReference>
<dbReference type="EMBL" id="QYBC01000005">
    <property type="protein sequence ID" value="RYB05924.1"/>
    <property type="molecule type" value="Genomic_DNA"/>
</dbReference>
<feature type="transmembrane region" description="Helical" evidence="4">
    <location>
        <begin position="120"/>
        <end position="143"/>
    </location>
</feature>
<dbReference type="OrthoDB" id="9812260at2"/>
<dbReference type="EC" id="2.7.7.65" evidence="1"/>
<keyword evidence="4" id="KW-0472">Membrane</keyword>
<protein>
    <recommendedName>
        <fullName evidence="1">diguanylate cyclase</fullName>
        <ecNumber evidence="1">2.7.7.65</ecNumber>
    </recommendedName>
</protein>
<evidence type="ECO:0000256" key="4">
    <source>
        <dbReference type="SAM" id="Phobius"/>
    </source>
</evidence>
<evidence type="ECO:0000313" key="7">
    <source>
        <dbReference type="Proteomes" id="UP000289411"/>
    </source>
</evidence>
<proteinExistence type="predicted"/>
<feature type="transmembrane region" description="Helical" evidence="4">
    <location>
        <begin position="155"/>
        <end position="177"/>
    </location>
</feature>
<organism evidence="6 7">
    <name type="scientific">Lichenibacterium ramalinae</name>
    <dbReference type="NCBI Taxonomy" id="2316527"/>
    <lineage>
        <taxon>Bacteria</taxon>
        <taxon>Pseudomonadati</taxon>
        <taxon>Pseudomonadota</taxon>
        <taxon>Alphaproteobacteria</taxon>
        <taxon>Hyphomicrobiales</taxon>
        <taxon>Lichenihabitantaceae</taxon>
        <taxon>Lichenibacterium</taxon>
    </lineage>
</organism>
<feature type="region of interest" description="Disordered" evidence="3">
    <location>
        <begin position="378"/>
        <end position="399"/>
    </location>
</feature>
<accession>A0A4Q2RDM6</accession>
<evidence type="ECO:0000256" key="2">
    <source>
        <dbReference type="ARBA" id="ARBA00034247"/>
    </source>
</evidence>
<keyword evidence="7" id="KW-1185">Reference proteome</keyword>
<evidence type="ECO:0000256" key="1">
    <source>
        <dbReference type="ARBA" id="ARBA00012528"/>
    </source>
</evidence>
<feature type="transmembrane region" description="Helical" evidence="4">
    <location>
        <begin position="94"/>
        <end position="114"/>
    </location>
</feature>
<dbReference type="PANTHER" id="PTHR45138:SF9">
    <property type="entry name" value="DIGUANYLATE CYCLASE DGCM-RELATED"/>
    <property type="match status" value="1"/>
</dbReference>
<feature type="transmembrane region" description="Helical" evidence="4">
    <location>
        <begin position="36"/>
        <end position="55"/>
    </location>
</feature>
<reference evidence="6 7" key="2">
    <citation type="submission" date="2019-02" db="EMBL/GenBank/DDBJ databases">
        <title>'Lichenibacterium ramalinii' gen. nov. sp. nov., 'Lichenibacterium minor' gen. nov. sp. nov.</title>
        <authorList>
            <person name="Pankratov T."/>
        </authorList>
    </citation>
    <scope>NUCLEOTIDE SEQUENCE [LARGE SCALE GENOMIC DNA]</scope>
    <source>
        <strain evidence="6 7">RmlP001</strain>
    </source>
</reference>
<dbReference type="Gene3D" id="3.30.70.270">
    <property type="match status" value="1"/>
</dbReference>
<dbReference type="InterPro" id="IPR000160">
    <property type="entry name" value="GGDEF_dom"/>
</dbReference>
<evidence type="ECO:0000256" key="3">
    <source>
        <dbReference type="SAM" id="MobiDB-lite"/>
    </source>
</evidence>
<dbReference type="PANTHER" id="PTHR45138">
    <property type="entry name" value="REGULATORY COMPONENTS OF SENSORY TRANSDUCTION SYSTEM"/>
    <property type="match status" value="1"/>
</dbReference>
<feature type="domain" description="GGDEF" evidence="5">
    <location>
        <begin position="247"/>
        <end position="380"/>
    </location>
</feature>
<dbReference type="Pfam" id="PF00990">
    <property type="entry name" value="GGDEF"/>
    <property type="match status" value="1"/>
</dbReference>
<keyword evidence="4" id="KW-1133">Transmembrane helix</keyword>
<dbReference type="FunFam" id="3.30.70.270:FF:000001">
    <property type="entry name" value="Diguanylate cyclase domain protein"/>
    <property type="match status" value="1"/>
</dbReference>
<dbReference type="GO" id="GO:0043709">
    <property type="term" value="P:cell adhesion involved in single-species biofilm formation"/>
    <property type="evidence" value="ECO:0007669"/>
    <property type="project" value="TreeGrafter"/>
</dbReference>
<gene>
    <name evidence="6" type="ORF">D3272_06920</name>
</gene>
<dbReference type="GO" id="GO:0005886">
    <property type="term" value="C:plasma membrane"/>
    <property type="evidence" value="ECO:0007669"/>
    <property type="project" value="TreeGrafter"/>
</dbReference>
<keyword evidence="4" id="KW-0812">Transmembrane</keyword>
<dbReference type="SMART" id="SM00267">
    <property type="entry name" value="GGDEF"/>
    <property type="match status" value="1"/>
</dbReference>
<dbReference type="InterPro" id="IPR029787">
    <property type="entry name" value="Nucleotide_cyclase"/>
</dbReference>
<reference evidence="6 7" key="1">
    <citation type="submission" date="2018-09" db="EMBL/GenBank/DDBJ databases">
        <authorList>
            <person name="Grouzdev D.S."/>
            <person name="Krutkina M.S."/>
        </authorList>
    </citation>
    <scope>NUCLEOTIDE SEQUENCE [LARGE SCALE GENOMIC DNA]</scope>
    <source>
        <strain evidence="6 7">RmlP001</strain>
    </source>
</reference>
<dbReference type="Proteomes" id="UP000289411">
    <property type="component" value="Unassembled WGS sequence"/>
</dbReference>
<comment type="catalytic activity">
    <reaction evidence="2">
        <text>2 GTP = 3',3'-c-di-GMP + 2 diphosphate</text>
        <dbReference type="Rhea" id="RHEA:24898"/>
        <dbReference type="ChEBI" id="CHEBI:33019"/>
        <dbReference type="ChEBI" id="CHEBI:37565"/>
        <dbReference type="ChEBI" id="CHEBI:58805"/>
        <dbReference type="EC" id="2.7.7.65"/>
    </reaction>
</comment>
<evidence type="ECO:0000259" key="5">
    <source>
        <dbReference type="PROSITE" id="PS50887"/>
    </source>
</evidence>
<feature type="transmembrane region" description="Helical" evidence="4">
    <location>
        <begin position="61"/>
        <end position="82"/>
    </location>
</feature>
<dbReference type="RefSeq" id="WP_129218435.1">
    <property type="nucleotide sequence ID" value="NZ_QYBC01000005.1"/>
</dbReference>
<name>A0A4Q2RDM6_9HYPH</name>
<dbReference type="InterPro" id="IPR043128">
    <property type="entry name" value="Rev_trsase/Diguanyl_cyclase"/>
</dbReference>
<comment type="caution">
    <text evidence="6">The sequence shown here is derived from an EMBL/GenBank/DDBJ whole genome shotgun (WGS) entry which is preliminary data.</text>
</comment>
<dbReference type="GO" id="GO:0052621">
    <property type="term" value="F:diguanylate cyclase activity"/>
    <property type="evidence" value="ECO:0007669"/>
    <property type="project" value="UniProtKB-EC"/>
</dbReference>
<feature type="transmembrane region" description="Helical" evidence="4">
    <location>
        <begin position="6"/>
        <end position="29"/>
    </location>
</feature>
<feature type="transmembrane region" description="Helical" evidence="4">
    <location>
        <begin position="189"/>
        <end position="209"/>
    </location>
</feature>
<dbReference type="SUPFAM" id="SSF55073">
    <property type="entry name" value="Nucleotide cyclase"/>
    <property type="match status" value="1"/>
</dbReference>